<keyword evidence="4" id="KW-0653">Protein transport</keyword>
<keyword evidence="7 8" id="KW-0472">Membrane</keyword>
<gene>
    <name evidence="9" type="ORF">MNBD_CHLOROFLEXI01-2461</name>
</gene>
<evidence type="ECO:0000256" key="1">
    <source>
        <dbReference type="ARBA" id="ARBA00004370"/>
    </source>
</evidence>
<dbReference type="GO" id="GO:0008320">
    <property type="term" value="F:protein transmembrane transporter activity"/>
    <property type="evidence" value="ECO:0007669"/>
    <property type="project" value="InterPro"/>
</dbReference>
<dbReference type="InterPro" id="IPR005807">
    <property type="entry name" value="SecE_bac"/>
</dbReference>
<dbReference type="Gene3D" id="1.20.5.1030">
    <property type="entry name" value="Preprotein translocase secy subunit"/>
    <property type="match status" value="1"/>
</dbReference>
<feature type="non-terminal residue" evidence="9">
    <location>
        <position position="1"/>
    </location>
</feature>
<dbReference type="AlphaFoldDB" id="A0A3B0VKJ3"/>
<protein>
    <recommendedName>
        <fullName evidence="10">Preprotein translocase subunit SecE</fullName>
    </recommendedName>
</protein>
<dbReference type="GO" id="GO:0006605">
    <property type="term" value="P:protein targeting"/>
    <property type="evidence" value="ECO:0007669"/>
    <property type="project" value="InterPro"/>
</dbReference>
<organism evidence="9">
    <name type="scientific">hydrothermal vent metagenome</name>
    <dbReference type="NCBI Taxonomy" id="652676"/>
    <lineage>
        <taxon>unclassified sequences</taxon>
        <taxon>metagenomes</taxon>
        <taxon>ecological metagenomes</taxon>
    </lineage>
</organism>
<keyword evidence="5 8" id="KW-1133">Transmembrane helix</keyword>
<accession>A0A3B0VKJ3</accession>
<evidence type="ECO:0000256" key="4">
    <source>
        <dbReference type="ARBA" id="ARBA00022927"/>
    </source>
</evidence>
<evidence type="ECO:0000256" key="5">
    <source>
        <dbReference type="ARBA" id="ARBA00022989"/>
    </source>
</evidence>
<dbReference type="NCBIfam" id="TIGR00964">
    <property type="entry name" value="secE_bact"/>
    <property type="match status" value="1"/>
</dbReference>
<keyword evidence="3 8" id="KW-0812">Transmembrane</keyword>
<evidence type="ECO:0000313" key="9">
    <source>
        <dbReference type="EMBL" id="VAW39552.1"/>
    </source>
</evidence>
<proteinExistence type="predicted"/>
<dbReference type="InterPro" id="IPR038379">
    <property type="entry name" value="SecE_sf"/>
</dbReference>
<sequence length="49" mass="5534">VTWPSREDSQRLTAIVIAVTLVFALFLWVFDLLFSNVIQSLIEQIIGLG</sequence>
<evidence type="ECO:0008006" key="10">
    <source>
        <dbReference type="Google" id="ProtNLM"/>
    </source>
</evidence>
<feature type="transmembrane region" description="Helical" evidence="8">
    <location>
        <begin position="12"/>
        <end position="34"/>
    </location>
</feature>
<dbReference type="InterPro" id="IPR001901">
    <property type="entry name" value="Translocase_SecE/Sec61-g"/>
</dbReference>
<evidence type="ECO:0000256" key="3">
    <source>
        <dbReference type="ARBA" id="ARBA00022692"/>
    </source>
</evidence>
<keyword evidence="2" id="KW-0813">Transport</keyword>
<reference evidence="9" key="1">
    <citation type="submission" date="2018-06" db="EMBL/GenBank/DDBJ databases">
        <authorList>
            <person name="Zhirakovskaya E."/>
        </authorList>
    </citation>
    <scope>NUCLEOTIDE SEQUENCE</scope>
</reference>
<evidence type="ECO:0000256" key="6">
    <source>
        <dbReference type="ARBA" id="ARBA00023010"/>
    </source>
</evidence>
<dbReference type="Pfam" id="PF00584">
    <property type="entry name" value="SecE"/>
    <property type="match status" value="1"/>
</dbReference>
<evidence type="ECO:0000256" key="7">
    <source>
        <dbReference type="ARBA" id="ARBA00023136"/>
    </source>
</evidence>
<dbReference type="GO" id="GO:0016020">
    <property type="term" value="C:membrane"/>
    <property type="evidence" value="ECO:0007669"/>
    <property type="project" value="UniProtKB-SubCell"/>
</dbReference>
<evidence type="ECO:0000256" key="8">
    <source>
        <dbReference type="SAM" id="Phobius"/>
    </source>
</evidence>
<evidence type="ECO:0000256" key="2">
    <source>
        <dbReference type="ARBA" id="ARBA00022448"/>
    </source>
</evidence>
<keyword evidence="6" id="KW-0811">Translocation</keyword>
<dbReference type="GO" id="GO:0009306">
    <property type="term" value="P:protein secretion"/>
    <property type="evidence" value="ECO:0007669"/>
    <property type="project" value="InterPro"/>
</dbReference>
<dbReference type="EMBL" id="UOEU01000751">
    <property type="protein sequence ID" value="VAW39552.1"/>
    <property type="molecule type" value="Genomic_DNA"/>
</dbReference>
<comment type="subcellular location">
    <subcellularLocation>
        <location evidence="1">Membrane</location>
    </subcellularLocation>
</comment>
<name>A0A3B0VKJ3_9ZZZZ</name>
<dbReference type="GO" id="GO:0006886">
    <property type="term" value="P:intracellular protein transport"/>
    <property type="evidence" value="ECO:0007669"/>
    <property type="project" value="InterPro"/>
</dbReference>